<dbReference type="OrthoDB" id="2436459at2759"/>
<gene>
    <name evidence="2" type="ORF">DERYTH_LOCUS8264</name>
</gene>
<dbReference type="GO" id="GO:0003676">
    <property type="term" value="F:nucleic acid binding"/>
    <property type="evidence" value="ECO:0007669"/>
    <property type="project" value="InterPro"/>
</dbReference>
<dbReference type="Pfam" id="PF03184">
    <property type="entry name" value="DDE_1"/>
    <property type="match status" value="1"/>
</dbReference>
<sequence length="276" mass="32192">MLKEKHKKEDLKKAKQINCRVGSASSSWYPLAEESLKKWIINLYEREIGVTPSDVKSHIKRLLVTEFSQIYPYVDLQEKLSAFYENINQSRRNNNFDLSCIANLDETSIFFNMVGALTLDLCAESQRRSLLILDSFKEHITDSVKNEIQKANTILGIIPRGLIYIVQPLDVSINKPFKNRLRDKWRVWIAVREHIFTKTGNIKKPEPDLMCHWIMEAWNDISPEIIVKSFKRYRISNALDSLENELIEKGEDNNEHVVIFNNENENKEGIETILLI</sequence>
<dbReference type="Proteomes" id="UP000789405">
    <property type="component" value="Unassembled WGS sequence"/>
</dbReference>
<keyword evidence="3" id="KW-1185">Reference proteome</keyword>
<reference evidence="2" key="1">
    <citation type="submission" date="2021-06" db="EMBL/GenBank/DDBJ databases">
        <authorList>
            <person name="Kallberg Y."/>
            <person name="Tangrot J."/>
            <person name="Rosling A."/>
        </authorList>
    </citation>
    <scope>NUCLEOTIDE SEQUENCE</scope>
    <source>
        <strain evidence="2">MA453B</strain>
    </source>
</reference>
<dbReference type="EMBL" id="CAJVPY010004227">
    <property type="protein sequence ID" value="CAG8613511.1"/>
    <property type="molecule type" value="Genomic_DNA"/>
</dbReference>
<accession>A0A9N9GL21</accession>
<proteinExistence type="predicted"/>
<dbReference type="AlphaFoldDB" id="A0A9N9GL21"/>
<name>A0A9N9GL21_9GLOM</name>
<protein>
    <submittedName>
        <fullName evidence="2">10234_t:CDS:1</fullName>
    </submittedName>
</protein>
<feature type="domain" description="DDE-1" evidence="1">
    <location>
        <begin position="123"/>
        <end position="230"/>
    </location>
</feature>
<organism evidence="2 3">
    <name type="scientific">Dentiscutata erythropus</name>
    <dbReference type="NCBI Taxonomy" id="1348616"/>
    <lineage>
        <taxon>Eukaryota</taxon>
        <taxon>Fungi</taxon>
        <taxon>Fungi incertae sedis</taxon>
        <taxon>Mucoromycota</taxon>
        <taxon>Glomeromycotina</taxon>
        <taxon>Glomeromycetes</taxon>
        <taxon>Diversisporales</taxon>
        <taxon>Gigasporaceae</taxon>
        <taxon>Dentiscutata</taxon>
    </lineage>
</organism>
<evidence type="ECO:0000313" key="3">
    <source>
        <dbReference type="Proteomes" id="UP000789405"/>
    </source>
</evidence>
<comment type="caution">
    <text evidence="2">The sequence shown here is derived from an EMBL/GenBank/DDBJ whole genome shotgun (WGS) entry which is preliminary data.</text>
</comment>
<evidence type="ECO:0000313" key="2">
    <source>
        <dbReference type="EMBL" id="CAG8613511.1"/>
    </source>
</evidence>
<evidence type="ECO:0000259" key="1">
    <source>
        <dbReference type="Pfam" id="PF03184"/>
    </source>
</evidence>
<dbReference type="InterPro" id="IPR004875">
    <property type="entry name" value="DDE_SF_endonuclease_dom"/>
</dbReference>